<feature type="domain" description="4Fe-4S ferredoxin-type" evidence="4">
    <location>
        <begin position="1"/>
        <end position="30"/>
    </location>
</feature>
<dbReference type="Pfam" id="PF04432">
    <property type="entry name" value="FrhB_FdhB_C"/>
    <property type="match status" value="1"/>
</dbReference>
<accession>A0ABX4EKF5</accession>
<dbReference type="Pfam" id="PF12838">
    <property type="entry name" value="Fer4_7"/>
    <property type="match status" value="1"/>
</dbReference>
<dbReference type="InterPro" id="IPR052977">
    <property type="entry name" value="Polyferredoxin-like_ET"/>
</dbReference>
<evidence type="ECO:0000259" key="4">
    <source>
        <dbReference type="PROSITE" id="PS51379"/>
    </source>
</evidence>
<reference evidence="5 6" key="1">
    <citation type="submission" date="2017-08" db="EMBL/GenBank/DDBJ databases">
        <title>Comparative genomics of non-oral Prevotella species.</title>
        <authorList>
            <person name="Accetto T."/>
            <person name="Nograsek B."/>
            <person name="Avgustin G."/>
        </authorList>
    </citation>
    <scope>NUCLEOTIDE SEQUENCE [LARGE SCALE GENOMIC DNA]</scope>
    <source>
        <strain evidence="5 6">TC1-1</strain>
    </source>
</reference>
<evidence type="ECO:0000313" key="6">
    <source>
        <dbReference type="Proteomes" id="UP000216189"/>
    </source>
</evidence>
<dbReference type="PANTHER" id="PTHR43193:SF2">
    <property type="entry name" value="POLYFERREDOXIN PROTEIN FWDF"/>
    <property type="match status" value="1"/>
</dbReference>
<dbReference type="PROSITE" id="PS00198">
    <property type="entry name" value="4FE4S_FER_1"/>
    <property type="match status" value="1"/>
</dbReference>
<dbReference type="PROSITE" id="PS51379">
    <property type="entry name" value="4FE4S_FER_2"/>
    <property type="match status" value="2"/>
</dbReference>
<organism evidence="5 6">
    <name type="scientific">Segatella bryantii</name>
    <name type="common">Prevotella bryantii</name>
    <dbReference type="NCBI Taxonomy" id="77095"/>
    <lineage>
        <taxon>Bacteria</taxon>
        <taxon>Pseudomonadati</taxon>
        <taxon>Bacteroidota</taxon>
        <taxon>Bacteroidia</taxon>
        <taxon>Bacteroidales</taxon>
        <taxon>Prevotellaceae</taxon>
        <taxon>Segatella</taxon>
    </lineage>
</organism>
<dbReference type="InterPro" id="IPR017896">
    <property type="entry name" value="4Fe4S_Fe-S-bd"/>
</dbReference>
<keyword evidence="1" id="KW-0479">Metal-binding</keyword>
<dbReference type="Gene3D" id="3.30.70.20">
    <property type="match status" value="1"/>
</dbReference>
<comment type="caution">
    <text evidence="5">The sequence shown here is derived from an EMBL/GenBank/DDBJ whole genome shotgun (WGS) entry which is preliminary data.</text>
</comment>
<feature type="domain" description="4Fe-4S ferredoxin-type" evidence="4">
    <location>
        <begin position="35"/>
        <end position="62"/>
    </location>
</feature>
<keyword evidence="6" id="KW-1185">Reference proteome</keyword>
<dbReference type="EMBL" id="NPJF01000009">
    <property type="protein sequence ID" value="OYP57156.1"/>
    <property type="molecule type" value="Genomic_DNA"/>
</dbReference>
<evidence type="ECO:0000256" key="1">
    <source>
        <dbReference type="ARBA" id="ARBA00022723"/>
    </source>
</evidence>
<dbReference type="SUPFAM" id="SSF54862">
    <property type="entry name" value="4Fe-4S ferredoxins"/>
    <property type="match status" value="1"/>
</dbReference>
<sequence length="402" mass="46412">MIFIQDKKDCCGCSACTSICGKNAISLPLDEEGFQYPLVDLSLCVDCGLCEKVCPILNVEPEVPNPAQKGYLLQLVENEIRKQSTSGGAFTAIASWVIKQGGVVFGASMDVETFEVHHQSVDTVEGLGQFRISKYVQSHVDDSYNKVRDLLKAGRWVCFSGTPCQIEGLHHYLRKKKYDKLVLVDVVCYGIPSPGVFKDYMQWKQKEIGGKFKRVLFREKILSYNYTSFSVYNEDSRKDYHLGVEREQFMRSFFSNINVRPACYDCKFKKRYRVSDFTIWDCYDVKAFSKNFDEEGTNRVLVHTELGKQILSEIRPNVKLEQFNDLDYFIADEIAMVKSVPMGPKREQFFKDYQNMQIGDLMQKWFPTTMKVRLNSLLRMTAFRFGIYNDAKRIVKRLLGKN</sequence>
<evidence type="ECO:0000256" key="2">
    <source>
        <dbReference type="ARBA" id="ARBA00023004"/>
    </source>
</evidence>
<keyword evidence="2" id="KW-0408">Iron</keyword>
<dbReference type="RefSeq" id="WP_094447969.1">
    <property type="nucleotide sequence ID" value="NZ_CP091802.1"/>
</dbReference>
<dbReference type="PANTHER" id="PTHR43193">
    <property type="match status" value="1"/>
</dbReference>
<evidence type="ECO:0000256" key="3">
    <source>
        <dbReference type="ARBA" id="ARBA00023014"/>
    </source>
</evidence>
<gene>
    <name evidence="5" type="ORF">CIK91_00975</name>
</gene>
<dbReference type="InterPro" id="IPR007525">
    <property type="entry name" value="FrhB_FdhB_C"/>
</dbReference>
<proteinExistence type="predicted"/>
<protein>
    <recommendedName>
        <fullName evidence="4">4Fe-4S ferredoxin-type domain-containing protein</fullName>
    </recommendedName>
</protein>
<name>A0ABX4EKF5_SEGBR</name>
<dbReference type="Proteomes" id="UP000216189">
    <property type="component" value="Unassembled WGS sequence"/>
</dbReference>
<dbReference type="InterPro" id="IPR017900">
    <property type="entry name" value="4Fe4S_Fe_S_CS"/>
</dbReference>
<keyword evidence="3" id="KW-0411">Iron-sulfur</keyword>
<evidence type="ECO:0000313" key="5">
    <source>
        <dbReference type="EMBL" id="OYP57156.1"/>
    </source>
</evidence>